<evidence type="ECO:0000256" key="1">
    <source>
        <dbReference type="SAM" id="MobiDB-lite"/>
    </source>
</evidence>
<dbReference type="RefSeq" id="WP_098062096.1">
    <property type="nucleotide sequence ID" value="NZ_PDEP01000006.1"/>
</dbReference>
<name>A0A2H3NTC4_9BACT</name>
<feature type="compositionally biased region" description="Gly residues" evidence="1">
    <location>
        <begin position="55"/>
        <end position="69"/>
    </location>
</feature>
<comment type="caution">
    <text evidence="2">The sequence shown here is derived from an EMBL/GenBank/DDBJ whole genome shotgun (WGS) entry which is preliminary data.</text>
</comment>
<proteinExistence type="predicted"/>
<dbReference type="OrthoDB" id="10001169at2"/>
<dbReference type="AlphaFoldDB" id="A0A2H3NTC4"/>
<organism evidence="2 3">
    <name type="scientific">Longimonas halophila</name>
    <dbReference type="NCBI Taxonomy" id="1469170"/>
    <lineage>
        <taxon>Bacteria</taxon>
        <taxon>Pseudomonadati</taxon>
        <taxon>Rhodothermota</taxon>
        <taxon>Rhodothermia</taxon>
        <taxon>Rhodothermales</taxon>
        <taxon>Salisaetaceae</taxon>
        <taxon>Longimonas</taxon>
    </lineage>
</organism>
<protein>
    <submittedName>
        <fullName evidence="2">Uncharacterized protein</fullName>
    </submittedName>
</protein>
<keyword evidence="3" id="KW-1185">Reference proteome</keyword>
<feature type="region of interest" description="Disordered" evidence="1">
    <location>
        <begin position="1"/>
        <end position="80"/>
    </location>
</feature>
<sequence>MDTPPNAPDNESGNEPSSPSPNPPSGRPSNGPAPDSPFDTSPSEGFEGPFPPTGGQMGGAAGPSAGGDPFGAPPMSVGDDWSTVTIPASIAVDMARDWVRERQTATLLGAFAAGVFVGVLSR</sequence>
<evidence type="ECO:0000313" key="2">
    <source>
        <dbReference type="EMBL" id="PEN07067.1"/>
    </source>
</evidence>
<dbReference type="EMBL" id="PDEP01000006">
    <property type="protein sequence ID" value="PEN07067.1"/>
    <property type="molecule type" value="Genomic_DNA"/>
</dbReference>
<dbReference type="Proteomes" id="UP000221024">
    <property type="component" value="Unassembled WGS sequence"/>
</dbReference>
<accession>A0A2H3NTC4</accession>
<gene>
    <name evidence="2" type="ORF">CRI93_07975</name>
</gene>
<reference evidence="2 3" key="1">
    <citation type="submission" date="2017-10" db="EMBL/GenBank/DDBJ databases">
        <title>Draft genome of Longimonas halophila.</title>
        <authorList>
            <person name="Goh K.M."/>
            <person name="Shamsir M.S."/>
            <person name="Lim S.W."/>
        </authorList>
    </citation>
    <scope>NUCLEOTIDE SEQUENCE [LARGE SCALE GENOMIC DNA]</scope>
    <source>
        <strain evidence="2 3">KCTC 42399</strain>
    </source>
</reference>
<evidence type="ECO:0000313" key="3">
    <source>
        <dbReference type="Proteomes" id="UP000221024"/>
    </source>
</evidence>